<sequence length="255" mass="28175">MDAECLDCEIWRIRYRVKHMSSSASWPTVLSIAEEQWGLVTKRQVENAGVAWSTLVRQVRSGSVERVAHSVYRIRGAGEPEHSELRAAWLQLSPSIPAWERTREQGVVSHRSAAALYGLGLLPADVHEFTLPVRRQTRRDDVRLHRRVLSDSDWQNVGGLPVTRPHRIAADLLAEKEDPGAVGELVADALRAGYDYPGVVARTVAPHAAAHGLRRGDGVGLFRWLLDLTADPERETWLEQVVSDATDGSVGGATT</sequence>
<dbReference type="EMBL" id="WLZY01000013">
    <property type="protein sequence ID" value="NDL60639.1"/>
    <property type="molecule type" value="Genomic_DNA"/>
</dbReference>
<accession>A0A7K3MBE6</accession>
<dbReference type="Pfam" id="PF13338">
    <property type="entry name" value="AbiEi_4"/>
    <property type="match status" value="1"/>
</dbReference>
<organism evidence="2 3">
    <name type="scientific">Phytoactinopolyspora mesophila</name>
    <dbReference type="NCBI Taxonomy" id="2650750"/>
    <lineage>
        <taxon>Bacteria</taxon>
        <taxon>Bacillati</taxon>
        <taxon>Actinomycetota</taxon>
        <taxon>Actinomycetes</taxon>
        <taxon>Jiangellales</taxon>
        <taxon>Jiangellaceae</taxon>
        <taxon>Phytoactinopolyspora</taxon>
    </lineage>
</organism>
<reference evidence="2 3" key="1">
    <citation type="submission" date="2019-11" db="EMBL/GenBank/DDBJ databases">
        <authorList>
            <person name="Li X.-J."/>
            <person name="Feng X.-M."/>
        </authorList>
    </citation>
    <scope>NUCLEOTIDE SEQUENCE [LARGE SCALE GENOMIC DNA]</scope>
    <source>
        <strain evidence="2 3">XMNu-373</strain>
    </source>
</reference>
<feature type="domain" description="AbiEi antitoxin N-terminal" evidence="1">
    <location>
        <begin position="29"/>
        <end position="74"/>
    </location>
</feature>
<evidence type="ECO:0000313" key="3">
    <source>
        <dbReference type="Proteomes" id="UP000460435"/>
    </source>
</evidence>
<comment type="caution">
    <text evidence="2">The sequence shown here is derived from an EMBL/GenBank/DDBJ whole genome shotgun (WGS) entry which is preliminary data.</text>
</comment>
<dbReference type="AlphaFoldDB" id="A0A7K3MBE6"/>
<name>A0A7K3MBE6_9ACTN</name>
<gene>
    <name evidence="2" type="ORF">F7O44_26530</name>
</gene>
<evidence type="ECO:0000313" key="2">
    <source>
        <dbReference type="EMBL" id="NDL60639.1"/>
    </source>
</evidence>
<evidence type="ECO:0000259" key="1">
    <source>
        <dbReference type="Pfam" id="PF13338"/>
    </source>
</evidence>
<dbReference type="Proteomes" id="UP000460435">
    <property type="component" value="Unassembled WGS sequence"/>
</dbReference>
<keyword evidence="3" id="KW-1185">Reference proteome</keyword>
<dbReference type="InterPro" id="IPR025159">
    <property type="entry name" value="AbiEi_N"/>
</dbReference>
<proteinExistence type="predicted"/>
<protein>
    <recommendedName>
        <fullName evidence="1">AbiEi antitoxin N-terminal domain-containing protein</fullName>
    </recommendedName>
</protein>